<gene>
    <name evidence="2" type="ORF">Q8W30_07510</name>
</gene>
<reference evidence="2" key="1">
    <citation type="submission" date="2023-07" db="EMBL/GenBank/DDBJ databases">
        <title>Genome content predicts the carbon catabolic preferences of heterotrophic bacteria.</title>
        <authorList>
            <person name="Gralka M."/>
        </authorList>
    </citation>
    <scope>NUCLEOTIDE SEQUENCE</scope>
    <source>
        <strain evidence="2">5G01</strain>
    </source>
</reference>
<keyword evidence="1" id="KW-1133">Transmembrane helix</keyword>
<dbReference type="Proteomes" id="UP001177341">
    <property type="component" value="Unassembled WGS sequence"/>
</dbReference>
<name>A0ABT9ETM3_9GAMM</name>
<dbReference type="RefSeq" id="WP_305450508.1">
    <property type="nucleotide sequence ID" value="NZ_JAUYVO010000004.1"/>
</dbReference>
<evidence type="ECO:0000313" key="2">
    <source>
        <dbReference type="EMBL" id="MDP2522418.1"/>
    </source>
</evidence>
<accession>A0ABT9ETM3</accession>
<keyword evidence="3" id="KW-1185">Reference proteome</keyword>
<keyword evidence="1" id="KW-0472">Membrane</keyword>
<evidence type="ECO:0000313" key="3">
    <source>
        <dbReference type="Proteomes" id="UP001177341"/>
    </source>
</evidence>
<dbReference type="EMBL" id="JAUYVO010000004">
    <property type="protein sequence ID" value="MDP2522418.1"/>
    <property type="molecule type" value="Genomic_DNA"/>
</dbReference>
<evidence type="ECO:0008006" key="4">
    <source>
        <dbReference type="Google" id="ProtNLM"/>
    </source>
</evidence>
<proteinExistence type="predicted"/>
<feature type="transmembrane region" description="Helical" evidence="1">
    <location>
        <begin position="7"/>
        <end position="27"/>
    </location>
</feature>
<protein>
    <recommendedName>
        <fullName evidence="4">DUF1240 domain-containing protein</fullName>
    </recommendedName>
</protein>
<comment type="caution">
    <text evidence="2">The sequence shown here is derived from an EMBL/GenBank/DDBJ whole genome shotgun (WGS) entry which is preliminary data.</text>
</comment>
<feature type="transmembrane region" description="Helical" evidence="1">
    <location>
        <begin position="47"/>
        <end position="67"/>
    </location>
</feature>
<keyword evidence="1" id="KW-0812">Transmembrane</keyword>
<feature type="transmembrane region" description="Helical" evidence="1">
    <location>
        <begin position="79"/>
        <end position="97"/>
    </location>
</feature>
<evidence type="ECO:0000256" key="1">
    <source>
        <dbReference type="SAM" id="Phobius"/>
    </source>
</evidence>
<sequence length="137" mass="15678">MPKRFGFWFIAGISLLSIPLIYFVGSTTVNVLSALISQQESIPFDTGIYYCLLITVFWLFLLIESLGKTNIIQRHKDKLSLIIIGWFIATVLMAFFIPRYISQQLEAAGYTACTDPREISRVTPGKKLIYERNECQM</sequence>
<organism evidence="2 3">
    <name type="scientific">Neptunomonas phycophila</name>
    <dbReference type="NCBI Taxonomy" id="1572645"/>
    <lineage>
        <taxon>Bacteria</taxon>
        <taxon>Pseudomonadati</taxon>
        <taxon>Pseudomonadota</taxon>
        <taxon>Gammaproteobacteria</taxon>
        <taxon>Oceanospirillales</taxon>
        <taxon>Oceanospirillaceae</taxon>
        <taxon>Neptunomonas</taxon>
    </lineage>
</organism>